<gene>
    <name evidence="4" type="ORF">Q8791_10220</name>
</gene>
<accession>A0ABU7K5R7</accession>
<comment type="caution">
    <text evidence="4">The sequence shown here is derived from an EMBL/GenBank/DDBJ whole genome shotgun (WGS) entry which is preliminary data.</text>
</comment>
<feature type="domain" description="Trypsin-co-occurring" evidence="3">
    <location>
        <begin position="3"/>
        <end position="80"/>
    </location>
</feature>
<reference evidence="4 5" key="1">
    <citation type="submission" date="2023-08" db="EMBL/GenBank/DDBJ databases">
        <authorList>
            <person name="Girao M."/>
            <person name="Carvalho M.F."/>
        </authorList>
    </citation>
    <scope>NUCLEOTIDE SEQUENCE [LARGE SCALE GENOMIC DNA]</scope>
    <source>
        <strain evidence="4 5">CT-R113</strain>
    </source>
</reference>
<evidence type="ECO:0000313" key="5">
    <source>
        <dbReference type="Proteomes" id="UP001356095"/>
    </source>
</evidence>
<sequence length="110" mass="11852">MHIRLAEAVQTLRDELNQAAEQAEDQGLTFKVGPIQLEFEVQFRADAKAKAGFSAWIATGDVEAGAGRTSTHKVSFTLTPHNTAHPDGDVAINSTRHDTGQGTPPPVFTR</sequence>
<organism evidence="4 5">
    <name type="scientific">Nocardiopsis codii</name>
    <dbReference type="NCBI Taxonomy" id="3065942"/>
    <lineage>
        <taxon>Bacteria</taxon>
        <taxon>Bacillati</taxon>
        <taxon>Actinomycetota</taxon>
        <taxon>Actinomycetes</taxon>
        <taxon>Streptosporangiales</taxon>
        <taxon>Nocardiopsidaceae</taxon>
        <taxon>Nocardiopsis</taxon>
    </lineage>
</organism>
<feature type="coiled-coil region" evidence="1">
    <location>
        <begin position="2"/>
        <end position="29"/>
    </location>
</feature>
<keyword evidence="5" id="KW-1185">Reference proteome</keyword>
<evidence type="ECO:0000313" key="4">
    <source>
        <dbReference type="EMBL" id="MEE2037594.1"/>
    </source>
</evidence>
<dbReference type="Proteomes" id="UP001356095">
    <property type="component" value="Unassembled WGS sequence"/>
</dbReference>
<keyword evidence="1" id="KW-0175">Coiled coil</keyword>
<evidence type="ECO:0000256" key="2">
    <source>
        <dbReference type="SAM" id="MobiDB-lite"/>
    </source>
</evidence>
<dbReference type="RefSeq" id="WP_330091393.1">
    <property type="nucleotide sequence ID" value="NZ_JAUZMY010000008.1"/>
</dbReference>
<protein>
    <submittedName>
        <fullName evidence="4">Trypco2 family protein</fullName>
    </submittedName>
</protein>
<name>A0ABU7K5R7_9ACTN</name>
<dbReference type="Pfam" id="PF19631">
    <property type="entry name" value="Trypco2"/>
    <property type="match status" value="1"/>
</dbReference>
<feature type="region of interest" description="Disordered" evidence="2">
    <location>
        <begin position="79"/>
        <end position="110"/>
    </location>
</feature>
<dbReference type="EMBL" id="JAUZMY010000008">
    <property type="protein sequence ID" value="MEE2037594.1"/>
    <property type="molecule type" value="Genomic_DNA"/>
</dbReference>
<dbReference type="InterPro" id="IPR045608">
    <property type="entry name" value="Trypco2"/>
</dbReference>
<evidence type="ECO:0000256" key="1">
    <source>
        <dbReference type="SAM" id="Coils"/>
    </source>
</evidence>
<proteinExistence type="predicted"/>
<evidence type="ECO:0000259" key="3">
    <source>
        <dbReference type="Pfam" id="PF19631"/>
    </source>
</evidence>